<sequence>MKKCLVLLLLLLPALTNLYALPAGAWNPLLAPGSLSETSATLLWNKQSPQSNSTYQVLLNGKVQGTTQASNYTFTNLQPNTSYTVEIKLTTPGSNKPSGNTLRFTTAAKGKVYNILDYGAKDDTAITNTRAIQAAIDACTTGGTVYIPKGVFISGALHLKSNMTLYIEKDGVLKGSGNIEEYLPMILNRFEGWELKTYASLINAGTLNRDGSYNAKNIRITGGGTIMGGGQRLGNAMTKASGNRSRGRLICLINCQDVSISNLTITEPPSWTIHYIYSNNISTHNLNIITKGIHNGDGIDPDSSTDCYIFNCTFDTGDDCIAIKSGKNPEGFIVGKPTKNVRVTNCNFKRGHGISIGSEMSGGVSDVLVEDCQAGALLHGMQIKGTKDRGGYVKNVTVNNCQLLKITVFSAVNYNNDGEPAPETPTYSNFTFENIDLSAASEKEAAININGFKDPAHRLKNVYFNNIKLSENATILVKDAEKVTFTNIQAANNGKPQYTVNNSIEVTH</sequence>
<keyword evidence="3 4" id="KW-0326">Glycosidase</keyword>
<evidence type="ECO:0000313" key="7">
    <source>
        <dbReference type="EMBL" id="SIT15491.1"/>
    </source>
</evidence>
<dbReference type="InterPro" id="IPR051801">
    <property type="entry name" value="GH28_Enzymes"/>
</dbReference>
<evidence type="ECO:0000313" key="8">
    <source>
        <dbReference type="Proteomes" id="UP000186917"/>
    </source>
</evidence>
<dbReference type="EMBL" id="FTOR01000004">
    <property type="protein sequence ID" value="SIT15491.1"/>
    <property type="molecule type" value="Genomic_DNA"/>
</dbReference>
<reference evidence="8" key="1">
    <citation type="submission" date="2017-01" db="EMBL/GenBank/DDBJ databases">
        <authorList>
            <person name="Varghese N."/>
            <person name="Submissions S."/>
        </authorList>
    </citation>
    <scope>NUCLEOTIDE SEQUENCE [LARGE SCALE GENOMIC DNA]</scope>
    <source>
        <strain evidence="8">DSM 21054</strain>
    </source>
</reference>
<evidence type="ECO:0000256" key="1">
    <source>
        <dbReference type="ARBA" id="ARBA00008834"/>
    </source>
</evidence>
<dbReference type="RefSeq" id="WP_084206248.1">
    <property type="nucleotide sequence ID" value="NZ_AP017422.1"/>
</dbReference>
<comment type="similarity">
    <text evidence="1 4">Belongs to the glycosyl hydrolase 28 family.</text>
</comment>
<dbReference type="InterPro" id="IPR000743">
    <property type="entry name" value="Glyco_hydro_28"/>
</dbReference>
<proteinExistence type="inferred from homology"/>
<keyword evidence="2 4" id="KW-0378">Hydrolase</keyword>
<dbReference type="SUPFAM" id="SSF49265">
    <property type="entry name" value="Fibronectin type III"/>
    <property type="match status" value="1"/>
</dbReference>
<dbReference type="InterPro" id="IPR036116">
    <property type="entry name" value="FN3_sf"/>
</dbReference>
<keyword evidence="5" id="KW-0732">Signal</keyword>
<feature type="chain" id="PRO_5030022611" evidence="5">
    <location>
        <begin position="26"/>
        <end position="508"/>
    </location>
</feature>
<evidence type="ECO:0000256" key="2">
    <source>
        <dbReference type="ARBA" id="ARBA00022801"/>
    </source>
</evidence>
<dbReference type="SMART" id="SM00710">
    <property type="entry name" value="PbH1"/>
    <property type="match status" value="5"/>
</dbReference>
<evidence type="ECO:0000256" key="3">
    <source>
        <dbReference type="ARBA" id="ARBA00023295"/>
    </source>
</evidence>
<dbReference type="PROSITE" id="PS50853">
    <property type="entry name" value="FN3"/>
    <property type="match status" value="1"/>
</dbReference>
<dbReference type="InterPro" id="IPR006626">
    <property type="entry name" value="PbH1"/>
</dbReference>
<protein>
    <submittedName>
        <fullName evidence="7">Polygalacturonase</fullName>
    </submittedName>
</protein>
<feature type="signal peptide" evidence="5">
    <location>
        <begin position="1"/>
        <end position="25"/>
    </location>
</feature>
<dbReference type="STRING" id="477680.SAMN05421788_104167"/>
<dbReference type="InterPro" id="IPR003961">
    <property type="entry name" value="FN3_dom"/>
</dbReference>
<dbReference type="SUPFAM" id="SSF51126">
    <property type="entry name" value="Pectin lyase-like"/>
    <property type="match status" value="1"/>
</dbReference>
<feature type="domain" description="Fibronectin type-III" evidence="6">
    <location>
        <begin position="25"/>
        <end position="109"/>
    </location>
</feature>
<dbReference type="CDD" id="cd00063">
    <property type="entry name" value="FN3"/>
    <property type="match status" value="1"/>
</dbReference>
<dbReference type="GO" id="GO:0004650">
    <property type="term" value="F:polygalacturonase activity"/>
    <property type="evidence" value="ECO:0007669"/>
    <property type="project" value="InterPro"/>
</dbReference>
<evidence type="ECO:0000256" key="5">
    <source>
        <dbReference type="SAM" id="SignalP"/>
    </source>
</evidence>
<dbReference type="PROSITE" id="PS00502">
    <property type="entry name" value="POLYGALACTURONASE"/>
    <property type="match status" value="1"/>
</dbReference>
<name>A0A173M979_9BACT</name>
<evidence type="ECO:0000256" key="4">
    <source>
        <dbReference type="RuleBase" id="RU361169"/>
    </source>
</evidence>
<dbReference type="Gene3D" id="2.60.40.10">
    <property type="entry name" value="Immunoglobulins"/>
    <property type="match status" value="1"/>
</dbReference>
<dbReference type="AlphaFoldDB" id="A0A173M979"/>
<dbReference type="GO" id="GO:0005975">
    <property type="term" value="P:carbohydrate metabolic process"/>
    <property type="evidence" value="ECO:0007669"/>
    <property type="project" value="InterPro"/>
</dbReference>
<dbReference type="PANTHER" id="PTHR31339">
    <property type="entry name" value="PECTIN LYASE-RELATED"/>
    <property type="match status" value="1"/>
</dbReference>
<gene>
    <name evidence="7" type="ORF">SAMN05421788_104167</name>
</gene>
<accession>A0A173M979</accession>
<dbReference type="InterPro" id="IPR011050">
    <property type="entry name" value="Pectin_lyase_fold/virulence"/>
</dbReference>
<dbReference type="KEGG" id="fln:FLA_0076"/>
<keyword evidence="8" id="KW-1185">Reference proteome</keyword>
<dbReference type="InterPro" id="IPR012334">
    <property type="entry name" value="Pectin_lyas_fold"/>
</dbReference>
<evidence type="ECO:0000259" key="6">
    <source>
        <dbReference type="PROSITE" id="PS50853"/>
    </source>
</evidence>
<dbReference type="PANTHER" id="PTHR31339:SF9">
    <property type="entry name" value="PLASMIN AND FIBRONECTIN-BINDING PROTEIN A"/>
    <property type="match status" value="1"/>
</dbReference>
<dbReference type="Pfam" id="PF00041">
    <property type="entry name" value="fn3"/>
    <property type="match status" value="1"/>
</dbReference>
<dbReference type="Pfam" id="PF00295">
    <property type="entry name" value="Glyco_hydro_28"/>
    <property type="match status" value="1"/>
</dbReference>
<dbReference type="OrthoDB" id="9795222at2"/>
<dbReference type="Proteomes" id="UP000186917">
    <property type="component" value="Unassembled WGS sequence"/>
</dbReference>
<dbReference type="InterPro" id="IPR013783">
    <property type="entry name" value="Ig-like_fold"/>
</dbReference>
<organism evidence="7 8">
    <name type="scientific">Filimonas lacunae</name>
    <dbReference type="NCBI Taxonomy" id="477680"/>
    <lineage>
        <taxon>Bacteria</taxon>
        <taxon>Pseudomonadati</taxon>
        <taxon>Bacteroidota</taxon>
        <taxon>Chitinophagia</taxon>
        <taxon>Chitinophagales</taxon>
        <taxon>Chitinophagaceae</taxon>
        <taxon>Filimonas</taxon>
    </lineage>
</organism>
<dbReference type="Gene3D" id="2.160.20.10">
    <property type="entry name" value="Single-stranded right-handed beta-helix, Pectin lyase-like"/>
    <property type="match status" value="1"/>
</dbReference>